<gene>
    <name evidence="9" type="primary">Znf658_11</name>
    <name evidence="9" type="ORF">GTO92_0005339</name>
</gene>
<dbReference type="InterPro" id="IPR013087">
    <property type="entry name" value="Znf_C2H2_type"/>
</dbReference>
<evidence type="ECO:0000256" key="5">
    <source>
        <dbReference type="ARBA" id="ARBA00023242"/>
    </source>
</evidence>
<reference evidence="9" key="1">
    <citation type="journal article" date="2021" name="Cell">
        <title>Tracing the genetic footprints of vertebrate landing in non-teleost ray-finned fishes.</title>
        <authorList>
            <person name="Bi X."/>
            <person name="Wang K."/>
            <person name="Yang L."/>
            <person name="Pan H."/>
            <person name="Jiang H."/>
            <person name="Wei Q."/>
            <person name="Fang M."/>
            <person name="Yu H."/>
            <person name="Zhu C."/>
            <person name="Cai Y."/>
            <person name="He Y."/>
            <person name="Gan X."/>
            <person name="Zeng H."/>
            <person name="Yu D."/>
            <person name="Zhu Y."/>
            <person name="Jiang H."/>
            <person name="Qiu Q."/>
            <person name="Yang H."/>
            <person name="Zhang Y.E."/>
            <person name="Wang W."/>
            <person name="Zhu M."/>
            <person name="He S."/>
            <person name="Zhang G."/>
        </authorList>
    </citation>
    <scope>NUCLEOTIDE SEQUENCE</scope>
    <source>
        <strain evidence="9">Bchr_001</strain>
    </source>
</reference>
<protein>
    <submittedName>
        <fullName evidence="9">ZN658 protein</fullName>
    </submittedName>
</protein>
<feature type="region of interest" description="Disordered" evidence="7">
    <location>
        <begin position="1"/>
        <end position="40"/>
    </location>
</feature>
<evidence type="ECO:0000313" key="9">
    <source>
        <dbReference type="EMBL" id="MBN3293530.1"/>
    </source>
</evidence>
<dbReference type="PROSITE" id="PS50157">
    <property type="entry name" value="ZINC_FINGER_C2H2_2"/>
    <property type="match status" value="8"/>
</dbReference>
<keyword evidence="1" id="KW-0479">Metal-binding</keyword>
<sequence length="505" mass="56174">MSEMEQAIESGTLQLEISPSEVQRLHENADPGDDGIHARLYPGNQETLIYARRPLVNGKTADDVQSCSAGTCGELVSGNGQPAEAEMEEESEGKDDEGQGPVDDEQDQYIVERKLPIITSVFSQNSSAHLQAPTELIDCEIENRIPPLAHVHSGGWDENVDTIIIVSDDDDDVEPQPIKLEDSDSSLEDVSCVHISSDVKKQHSTALSVVEKDVLGNQDQMVSMEGLQGSGSIVNKKPLYSVMHIRNKPLTSSESGKVFSSRNHFENNEGVFTGQIRYICIECGKSFGRSDFLRAHERIHRGEKPFSCAECGKTYSRLEHLKTHQRIHTGEKPYCCSECGKTFIRSDSLTTHQRIHTGEKPYCCAVCGKTFNQSITLKTHLRIHTGEKPYSCTDCTKTFNNLAGFKKHQRVHTGEKPYSCIVCGKTFSQSVSLKTHQRIHTGEKPYSCTDCTKTFNNLAGFKKHQRVHTGEKPYSCIECGRNFSQSVSLKVHQKVHAGGKEKKKM</sequence>
<dbReference type="EMBL" id="JAAWVN010022191">
    <property type="protein sequence ID" value="MBN3293530.1"/>
    <property type="molecule type" value="Genomic_DNA"/>
</dbReference>
<dbReference type="Pfam" id="PF00096">
    <property type="entry name" value="zf-C2H2"/>
    <property type="match status" value="8"/>
</dbReference>
<evidence type="ECO:0000256" key="7">
    <source>
        <dbReference type="SAM" id="MobiDB-lite"/>
    </source>
</evidence>
<dbReference type="Gene3D" id="3.30.160.60">
    <property type="entry name" value="Classic Zinc Finger"/>
    <property type="match status" value="8"/>
</dbReference>
<organism evidence="9 10">
    <name type="scientific">Polypterus senegalus</name>
    <name type="common">Senegal bichir</name>
    <dbReference type="NCBI Taxonomy" id="55291"/>
    <lineage>
        <taxon>Eukaryota</taxon>
        <taxon>Metazoa</taxon>
        <taxon>Chordata</taxon>
        <taxon>Craniata</taxon>
        <taxon>Vertebrata</taxon>
        <taxon>Euteleostomi</taxon>
        <taxon>Actinopterygii</taxon>
        <taxon>Polypteriformes</taxon>
        <taxon>Polypteridae</taxon>
        <taxon>Polypterus</taxon>
    </lineage>
</organism>
<name>A0ABS2Z3M7_POLSE</name>
<evidence type="ECO:0000256" key="3">
    <source>
        <dbReference type="ARBA" id="ARBA00022771"/>
    </source>
</evidence>
<evidence type="ECO:0000256" key="2">
    <source>
        <dbReference type="ARBA" id="ARBA00022737"/>
    </source>
</evidence>
<proteinExistence type="predicted"/>
<keyword evidence="3 6" id="KW-0863">Zinc-finger</keyword>
<dbReference type="SMART" id="SM00355">
    <property type="entry name" value="ZnF_C2H2"/>
    <property type="match status" value="8"/>
</dbReference>
<evidence type="ECO:0000256" key="1">
    <source>
        <dbReference type="ARBA" id="ARBA00022723"/>
    </source>
</evidence>
<dbReference type="Proteomes" id="UP001166052">
    <property type="component" value="Unassembled WGS sequence"/>
</dbReference>
<keyword evidence="4" id="KW-0862">Zinc</keyword>
<feature type="compositionally biased region" description="Polar residues" evidence="7">
    <location>
        <begin position="9"/>
        <end position="21"/>
    </location>
</feature>
<keyword evidence="10" id="KW-1185">Reference proteome</keyword>
<feature type="domain" description="C2H2-type" evidence="8">
    <location>
        <begin position="418"/>
        <end position="445"/>
    </location>
</feature>
<feature type="non-terminal residue" evidence="9">
    <location>
        <position position="1"/>
    </location>
</feature>
<dbReference type="PANTHER" id="PTHR14003:SF23">
    <property type="entry name" value="ZINC FINGER PROTEIN 143"/>
    <property type="match status" value="1"/>
</dbReference>
<feature type="compositionally biased region" description="Basic and acidic residues" evidence="7">
    <location>
        <begin position="23"/>
        <end position="37"/>
    </location>
</feature>
<dbReference type="PROSITE" id="PS00028">
    <property type="entry name" value="ZINC_FINGER_C2H2_1"/>
    <property type="match status" value="8"/>
</dbReference>
<keyword evidence="2" id="KW-0677">Repeat</keyword>
<accession>A0ABS2Z3M7</accession>
<dbReference type="InterPro" id="IPR036236">
    <property type="entry name" value="Znf_C2H2_sf"/>
</dbReference>
<feature type="domain" description="C2H2-type" evidence="8">
    <location>
        <begin position="446"/>
        <end position="473"/>
    </location>
</feature>
<feature type="domain" description="C2H2-type" evidence="8">
    <location>
        <begin position="306"/>
        <end position="333"/>
    </location>
</feature>
<feature type="non-terminal residue" evidence="9">
    <location>
        <position position="505"/>
    </location>
</feature>
<evidence type="ECO:0000259" key="8">
    <source>
        <dbReference type="PROSITE" id="PS50157"/>
    </source>
</evidence>
<feature type="domain" description="C2H2-type" evidence="8">
    <location>
        <begin position="390"/>
        <end position="417"/>
    </location>
</feature>
<feature type="compositionally biased region" description="Acidic residues" evidence="7">
    <location>
        <begin position="85"/>
        <end position="95"/>
    </location>
</feature>
<keyword evidence="5" id="KW-0539">Nucleus</keyword>
<feature type="domain" description="C2H2-type" evidence="8">
    <location>
        <begin position="334"/>
        <end position="361"/>
    </location>
</feature>
<evidence type="ECO:0000256" key="4">
    <source>
        <dbReference type="ARBA" id="ARBA00022833"/>
    </source>
</evidence>
<evidence type="ECO:0000256" key="6">
    <source>
        <dbReference type="PROSITE-ProRule" id="PRU00042"/>
    </source>
</evidence>
<feature type="domain" description="C2H2-type" evidence="8">
    <location>
        <begin position="362"/>
        <end position="389"/>
    </location>
</feature>
<dbReference type="SUPFAM" id="SSF57667">
    <property type="entry name" value="beta-beta-alpha zinc fingers"/>
    <property type="match status" value="5"/>
</dbReference>
<feature type="region of interest" description="Disordered" evidence="7">
    <location>
        <begin position="73"/>
        <end position="103"/>
    </location>
</feature>
<comment type="caution">
    <text evidence="9">The sequence shown here is derived from an EMBL/GenBank/DDBJ whole genome shotgun (WGS) entry which is preliminary data.</text>
</comment>
<dbReference type="PANTHER" id="PTHR14003">
    <property type="entry name" value="TRANSCRIPTIONAL REPRESSOR PROTEIN YY"/>
    <property type="match status" value="1"/>
</dbReference>
<feature type="domain" description="C2H2-type" evidence="8">
    <location>
        <begin position="278"/>
        <end position="305"/>
    </location>
</feature>
<feature type="domain" description="C2H2-type" evidence="8">
    <location>
        <begin position="474"/>
        <end position="501"/>
    </location>
</feature>
<evidence type="ECO:0000313" key="10">
    <source>
        <dbReference type="Proteomes" id="UP001166052"/>
    </source>
</evidence>